<evidence type="ECO:0000256" key="12">
    <source>
        <dbReference type="NCBIfam" id="TIGR00416"/>
    </source>
</evidence>
<dbReference type="InterPro" id="IPR004504">
    <property type="entry name" value="DNA_repair_RadA"/>
</dbReference>
<evidence type="ECO:0000256" key="11">
    <source>
        <dbReference type="HAMAP-Rule" id="MF_01498"/>
    </source>
</evidence>
<comment type="function">
    <text evidence="11">Plays a role in repairing double-strand DNA breaks, probably involving stabilizing or processing branched DNA or blocked replication forks.</text>
</comment>
<dbReference type="SUPFAM" id="SSF54211">
    <property type="entry name" value="Ribosomal protein S5 domain 2-like"/>
    <property type="match status" value="1"/>
</dbReference>
<dbReference type="Pfam" id="PF18073">
    <property type="entry name" value="Zn_ribbon_LapB"/>
    <property type="match status" value="1"/>
</dbReference>
<comment type="domain">
    <text evidence="11">The middle region has homology to RecA with ATPase motifs including the RadA KNRFG motif, while the C-terminus is homologous to Lon protease.</text>
</comment>
<dbReference type="PANTHER" id="PTHR32472:SF10">
    <property type="entry name" value="DNA REPAIR PROTEIN RADA-LIKE PROTEIN"/>
    <property type="match status" value="1"/>
</dbReference>
<dbReference type="KEGG" id="caqa:MICH65_0030"/>
<dbReference type="SUPFAM" id="SSF52540">
    <property type="entry name" value="P-loop containing nucleoside triphosphate hydrolases"/>
    <property type="match status" value="1"/>
</dbReference>
<proteinExistence type="inferred from homology"/>
<dbReference type="SMART" id="SM00382">
    <property type="entry name" value="AAA"/>
    <property type="match status" value="1"/>
</dbReference>
<dbReference type="NCBIfam" id="TIGR00416">
    <property type="entry name" value="sms"/>
    <property type="match status" value="1"/>
</dbReference>
<dbReference type="InterPro" id="IPR003593">
    <property type="entry name" value="AAA+_ATPase"/>
</dbReference>
<evidence type="ECO:0000256" key="5">
    <source>
        <dbReference type="ARBA" id="ARBA00022801"/>
    </source>
</evidence>
<name>A0A857NBQ6_9BACT</name>
<keyword evidence="5" id="KW-0378">Hydrolase</keyword>
<dbReference type="Gene3D" id="3.30.230.10">
    <property type="match status" value="1"/>
</dbReference>
<evidence type="ECO:0000256" key="14">
    <source>
        <dbReference type="SAM" id="MobiDB-lite"/>
    </source>
</evidence>
<dbReference type="AlphaFoldDB" id="A0A857NBQ6"/>
<dbReference type="InterPro" id="IPR014721">
    <property type="entry name" value="Ribsml_uS5_D2-typ_fold_subgr"/>
</dbReference>
<feature type="region of interest" description="Disordered" evidence="14">
    <location>
        <begin position="38"/>
        <end position="65"/>
    </location>
</feature>
<dbReference type="PRINTS" id="PR01874">
    <property type="entry name" value="DNAREPAIRADA"/>
</dbReference>
<evidence type="ECO:0000313" key="17">
    <source>
        <dbReference type="Proteomes" id="UP000463983"/>
    </source>
</evidence>
<keyword evidence="6 13" id="KW-0862">Zinc</keyword>
<dbReference type="HAMAP" id="MF_01498">
    <property type="entry name" value="RadA_bact"/>
    <property type="match status" value="1"/>
</dbReference>
<keyword evidence="3 11" id="KW-0227">DNA damage</keyword>
<dbReference type="RefSeq" id="WP_161931420.1">
    <property type="nucleotide sequence ID" value="NZ_CP047901.1"/>
</dbReference>
<evidence type="ECO:0000256" key="2">
    <source>
        <dbReference type="ARBA" id="ARBA00022741"/>
    </source>
</evidence>
<feature type="domain" description="RecA family profile 1" evidence="15">
    <location>
        <begin position="63"/>
        <end position="216"/>
    </location>
</feature>
<keyword evidence="8 11" id="KW-0346">Stress response</keyword>
<evidence type="ECO:0000256" key="4">
    <source>
        <dbReference type="ARBA" id="ARBA00022771"/>
    </source>
</evidence>
<evidence type="ECO:0000256" key="7">
    <source>
        <dbReference type="ARBA" id="ARBA00022840"/>
    </source>
</evidence>
<dbReference type="GO" id="GO:0005524">
    <property type="term" value="F:ATP binding"/>
    <property type="evidence" value="ECO:0007669"/>
    <property type="project" value="UniProtKB-UniRule"/>
</dbReference>
<keyword evidence="10 11" id="KW-0234">DNA repair</keyword>
<evidence type="ECO:0000259" key="15">
    <source>
        <dbReference type="PROSITE" id="PS50162"/>
    </source>
</evidence>
<accession>A0A857NBQ6</accession>
<evidence type="ECO:0000256" key="8">
    <source>
        <dbReference type="ARBA" id="ARBA00023016"/>
    </source>
</evidence>
<dbReference type="GO" id="GO:0140664">
    <property type="term" value="F:ATP-dependent DNA damage sensor activity"/>
    <property type="evidence" value="ECO:0007669"/>
    <property type="project" value="InterPro"/>
</dbReference>
<evidence type="ECO:0000256" key="10">
    <source>
        <dbReference type="ARBA" id="ARBA00023204"/>
    </source>
</evidence>
<keyword evidence="17" id="KW-1185">Reference proteome</keyword>
<dbReference type="InterPro" id="IPR020568">
    <property type="entry name" value="Ribosomal_Su5_D2-typ_SF"/>
</dbReference>
<dbReference type="Proteomes" id="UP000463983">
    <property type="component" value="Chromosome"/>
</dbReference>
<dbReference type="InterPro" id="IPR020588">
    <property type="entry name" value="RecA_ATP-bd"/>
</dbReference>
<keyword evidence="2 11" id="KW-0547">Nucleotide-binding</keyword>
<dbReference type="GO" id="GO:0008270">
    <property type="term" value="F:zinc ion binding"/>
    <property type="evidence" value="ECO:0007669"/>
    <property type="project" value="UniProtKB-KW"/>
</dbReference>
<comment type="function">
    <text evidence="13">DNA-dependent ATPase involved in processing of recombination intermediates, plays a role in repairing DNA breaks. Stimulates the branch migration of RecA-mediated strand transfer reactions, allowing the 3' invading strand to extend heteroduplex DNA faster. Binds ssDNA in the presence of ADP but not other nucleotides, has ATPase activity that is stimulated by ssDNA and various branched DNA structures, but inhibited by SSB. Does not have RecA's homology-searching function.</text>
</comment>
<sequence>MSKPSSIFLCSSCGNEFPKWSGQCPACKNWNTLSELKLPNSPSPSSSTPLKSTTPSSALKTTAKSTLPSQIGELDRVLGPGLTQGGVYLLAGEPGIGKSTLLTQLTLALTSATQNTITYVCSEENAAQVATRINRLQKASHHPNRISLLETSNVEAILKHLNTHPSTTLIVDSIQSVASDTLSTTAGSMSQIRSASNLLIHFAKSTGTPTILVGHVTKSGQLAGPKLLEHMVDVVLQLEGDRHHDLRLLRGVKNRFGPTDETGLFQMTSSGLIEVKNPGSLFLSDQSATAPGSAKTLVMEGTRPLLVEIQALTVPTELAIPRRVAQGIPVPKLQLICAVLTKHLNLKLNSYDVFVNVTGGLRLTDPAADLSLALAIISSYKNLSLPINSLALGELGLLGEIRPIAYLDKRLKEAKNLGYQPLDPKINNLKKLSATLFSSSTKPQKPQASA</sequence>
<evidence type="ECO:0000256" key="1">
    <source>
        <dbReference type="ARBA" id="ARBA00022723"/>
    </source>
</evidence>
<dbReference type="PROSITE" id="PS50162">
    <property type="entry name" value="RECA_2"/>
    <property type="match status" value="1"/>
</dbReference>
<evidence type="ECO:0000256" key="3">
    <source>
        <dbReference type="ARBA" id="ARBA00022763"/>
    </source>
</evidence>
<dbReference type="GO" id="GO:0000725">
    <property type="term" value="P:recombinational repair"/>
    <property type="evidence" value="ECO:0007669"/>
    <property type="project" value="UniProtKB-UniRule"/>
</dbReference>
<dbReference type="GO" id="GO:0005829">
    <property type="term" value="C:cytosol"/>
    <property type="evidence" value="ECO:0007669"/>
    <property type="project" value="TreeGrafter"/>
</dbReference>
<dbReference type="InterPro" id="IPR041166">
    <property type="entry name" value="Rubredoxin_2"/>
</dbReference>
<feature type="compositionally biased region" description="Low complexity" evidence="14">
    <location>
        <begin position="38"/>
        <end position="59"/>
    </location>
</feature>
<reference evidence="17" key="1">
    <citation type="journal article" date="2020" name="Microorganisms">
        <title>Complete Genome of a Member of a New Bacterial Lineage in the Microgenomates Group Reveals an Unusual Nucleotide Composition Disparity Between Two Strands of DNA and Limited Metabolic Potential.</title>
        <authorList>
            <person name="Kadnikov V.V."/>
            <person name="Mardanov A.V."/>
            <person name="Beletsky A.V."/>
            <person name="Karnachuk O.V."/>
            <person name="Ravin N.V."/>
        </authorList>
    </citation>
    <scope>NUCLEOTIDE SEQUENCE [LARGE SCALE GENOMIC DNA]</scope>
</reference>
<keyword evidence="9 11" id="KW-0238">DNA-binding</keyword>
<evidence type="ECO:0000256" key="13">
    <source>
        <dbReference type="RuleBase" id="RU003555"/>
    </source>
</evidence>
<dbReference type="EMBL" id="CP047901">
    <property type="protein sequence ID" value="QHO63011.1"/>
    <property type="molecule type" value="Genomic_DNA"/>
</dbReference>
<dbReference type="GO" id="GO:0016787">
    <property type="term" value="F:hydrolase activity"/>
    <property type="evidence" value="ECO:0007669"/>
    <property type="project" value="UniProtKB-KW"/>
</dbReference>
<organism evidence="16 17">
    <name type="scientific">Candidatus Chazhemtobacterium aquaticus</name>
    <dbReference type="NCBI Taxonomy" id="2715735"/>
    <lineage>
        <taxon>Bacteria</taxon>
        <taxon>Candidatus Chazhemtobacteraceae</taxon>
        <taxon>Candidatus Chazhemtobacterium</taxon>
    </lineage>
</organism>
<dbReference type="Gene3D" id="3.40.50.300">
    <property type="entry name" value="P-loop containing nucleotide triphosphate hydrolases"/>
    <property type="match status" value="1"/>
</dbReference>
<feature type="short sequence motif" description="RadA KNRFG motif" evidence="11">
    <location>
        <begin position="253"/>
        <end position="257"/>
    </location>
</feature>
<feature type="region of interest" description="Lon-protease-like" evidence="11">
    <location>
        <begin position="352"/>
        <end position="450"/>
    </location>
</feature>
<keyword evidence="7 11" id="KW-0067">ATP-binding</keyword>
<comment type="similarity">
    <text evidence="11 13">Belongs to the RecA family. RadA subfamily.</text>
</comment>
<keyword evidence="1 11" id="KW-0479">Metal-binding</keyword>
<keyword evidence="4 13" id="KW-0863">Zinc-finger</keyword>
<gene>
    <name evidence="11" type="primary">radA</name>
    <name evidence="16" type="ORF">MICH65_0030</name>
</gene>
<evidence type="ECO:0000256" key="9">
    <source>
        <dbReference type="ARBA" id="ARBA00023125"/>
    </source>
</evidence>
<evidence type="ECO:0000313" key="16">
    <source>
        <dbReference type="EMBL" id="QHO63011.1"/>
    </source>
</evidence>
<feature type="binding site" evidence="11">
    <location>
        <begin position="92"/>
        <end position="99"/>
    </location>
    <ligand>
        <name>ATP</name>
        <dbReference type="ChEBI" id="CHEBI:30616"/>
    </ligand>
</feature>
<dbReference type="Pfam" id="PF13541">
    <property type="entry name" value="ChlI"/>
    <property type="match status" value="1"/>
</dbReference>
<evidence type="ECO:0000256" key="6">
    <source>
        <dbReference type="ARBA" id="ARBA00022833"/>
    </source>
</evidence>
<dbReference type="InterPro" id="IPR027417">
    <property type="entry name" value="P-loop_NTPase"/>
</dbReference>
<protein>
    <recommendedName>
        <fullName evidence="11 12">DNA repair protein RadA</fullName>
    </recommendedName>
</protein>
<dbReference type="Pfam" id="PF13481">
    <property type="entry name" value="AAA_25"/>
    <property type="match status" value="1"/>
</dbReference>
<dbReference type="GO" id="GO:0003684">
    <property type="term" value="F:damaged DNA binding"/>
    <property type="evidence" value="ECO:0007669"/>
    <property type="project" value="InterPro"/>
</dbReference>
<dbReference type="PANTHER" id="PTHR32472">
    <property type="entry name" value="DNA REPAIR PROTEIN RADA"/>
    <property type="match status" value="1"/>
</dbReference>